<dbReference type="PANTHER" id="PTHR30483">
    <property type="entry name" value="LEUCINE-SPECIFIC-BINDING PROTEIN"/>
    <property type="match status" value="1"/>
</dbReference>
<reference evidence="5 6" key="1">
    <citation type="journal article" date="2011" name="Mol. Biol. Evol.">
        <title>Phylogenomic evidence for the presence of a flagellum and cbb3 oxidase in the free-living mitochondrial ancestor.</title>
        <authorList>
            <person name="Sassera D."/>
            <person name="Lo N."/>
            <person name="Epis S."/>
            <person name="D'Auria G."/>
            <person name="Montagna M."/>
            <person name="Comandatore F."/>
            <person name="Horner D."/>
            <person name="Pereto J."/>
            <person name="Luciano A.M."/>
            <person name="Franciosi F."/>
            <person name="Ferri E."/>
            <person name="Crotti E."/>
            <person name="Bazzocchi C."/>
            <person name="Daffonchio D."/>
            <person name="Sacchi L."/>
            <person name="Moya A."/>
            <person name="Latorre A."/>
            <person name="Bandi C."/>
        </authorList>
    </citation>
    <scope>NUCLEOTIDE SEQUENCE [LARGE SCALE GENOMIC DNA]</scope>
    <source>
        <strain evidence="5 6">IricVA</strain>
    </source>
</reference>
<dbReference type="HOGENOM" id="CLU_587695_0_0_5"/>
<dbReference type="AlphaFoldDB" id="F7XWP1"/>
<dbReference type="KEGG" id="mmn:midi_00800"/>
<dbReference type="InterPro" id="IPR051010">
    <property type="entry name" value="BCAA_transport"/>
</dbReference>
<protein>
    <submittedName>
        <fullName evidence="5">Putative Extracellular ligand-binding receptor</fullName>
    </submittedName>
</protein>
<dbReference type="STRING" id="696127.midi_00800"/>
<dbReference type="Proteomes" id="UP000006639">
    <property type="component" value="Chromosome"/>
</dbReference>
<dbReference type="InterPro" id="IPR028082">
    <property type="entry name" value="Peripla_BP_I"/>
</dbReference>
<sequence length="465" mass="51356">MIFYFVQLLIDKQLFMKKFLSCILMIGIMSFNAACDKINLSDNKKTGTAIRKNQHKSAVRHAQNARVAKKKSSQYAQIKPDGNIVISPAKDIKSQATVTPKTDLSGHFGSIRRGRELNIAVLLPLSGQYARMGQSMLDAVQLASAELGSGKINMLAVDAGSTPESAANALLNIGNNIDAIIGPILKEQMEIVNRHSRAKDIANIAFINDRDFINLGNLLMLGMPIEQQMGRVISYAAQKGAKNIFTIIPNNSLGESIEALLLDYKNSNEIKDFITVKYNETKSVSNTDFTQAVQELKSKMSALPNYFEDAIILLPQSGNFLRKISQNFEMLRDPNLKKIKVICGSQFHDSGPYSITWSNDPWFADVGLAARADFAARFRATNKYDSHHMASLAYDAVALILAVVEHDNNNLLVFNPKTLLNKAGFEGINGVFRFAKDGSGERLLSIFKIDSNQVIEIDPALTSFE</sequence>
<evidence type="ECO:0000313" key="6">
    <source>
        <dbReference type="Proteomes" id="UP000006639"/>
    </source>
</evidence>
<name>F7XWP1_MIDMI</name>
<feature type="domain" description="Leucine-binding protein" evidence="4">
    <location>
        <begin position="117"/>
        <end position="452"/>
    </location>
</feature>
<dbReference type="SUPFAM" id="SSF53822">
    <property type="entry name" value="Periplasmic binding protein-like I"/>
    <property type="match status" value="1"/>
</dbReference>
<dbReference type="GO" id="GO:0006865">
    <property type="term" value="P:amino acid transport"/>
    <property type="evidence" value="ECO:0007669"/>
    <property type="project" value="UniProtKB-KW"/>
</dbReference>
<evidence type="ECO:0000313" key="5">
    <source>
        <dbReference type="EMBL" id="AEI89090.1"/>
    </source>
</evidence>
<dbReference type="Gene3D" id="3.40.50.2300">
    <property type="match status" value="2"/>
</dbReference>
<dbReference type="EMBL" id="CP002130">
    <property type="protein sequence ID" value="AEI89090.1"/>
    <property type="molecule type" value="Genomic_DNA"/>
</dbReference>
<keyword evidence="3" id="KW-0813">Transport</keyword>
<evidence type="ECO:0000259" key="4">
    <source>
        <dbReference type="Pfam" id="PF13458"/>
    </source>
</evidence>
<evidence type="ECO:0000256" key="1">
    <source>
        <dbReference type="ARBA" id="ARBA00010062"/>
    </source>
</evidence>
<keyword evidence="6" id="KW-1185">Reference proteome</keyword>
<comment type="similarity">
    <text evidence="1">Belongs to the leucine-binding protein family.</text>
</comment>
<organism evidence="5 6">
    <name type="scientific">Midichloria mitochondrii (strain IricVA)</name>
    <dbReference type="NCBI Taxonomy" id="696127"/>
    <lineage>
        <taxon>Bacteria</taxon>
        <taxon>Pseudomonadati</taxon>
        <taxon>Pseudomonadota</taxon>
        <taxon>Alphaproteobacteria</taxon>
        <taxon>Rickettsiales</taxon>
        <taxon>Candidatus Midichloriaceae</taxon>
        <taxon>Candidatus Midichloria</taxon>
    </lineage>
</organism>
<dbReference type="CDD" id="cd06339">
    <property type="entry name" value="PBP1_YraM_LppC_lipoprotein-like"/>
    <property type="match status" value="1"/>
</dbReference>
<proteinExistence type="inferred from homology"/>
<dbReference type="Pfam" id="PF13458">
    <property type="entry name" value="Peripla_BP_6"/>
    <property type="match status" value="1"/>
</dbReference>
<evidence type="ECO:0000256" key="2">
    <source>
        <dbReference type="ARBA" id="ARBA00022729"/>
    </source>
</evidence>
<gene>
    <name evidence="5" type="ordered locus">midi_00800</name>
</gene>
<keyword evidence="2" id="KW-0732">Signal</keyword>
<dbReference type="InterPro" id="IPR028081">
    <property type="entry name" value="Leu-bd"/>
</dbReference>
<keyword evidence="3" id="KW-0029">Amino-acid transport</keyword>
<accession>F7XWP1</accession>
<dbReference type="PANTHER" id="PTHR30483:SF6">
    <property type="entry name" value="PERIPLASMIC BINDING PROTEIN OF ABC TRANSPORTER FOR NATURAL AMINO ACIDS"/>
    <property type="match status" value="1"/>
</dbReference>
<keyword evidence="5" id="KW-0675">Receptor</keyword>
<evidence type="ECO:0000256" key="3">
    <source>
        <dbReference type="ARBA" id="ARBA00022970"/>
    </source>
</evidence>